<dbReference type="Proteomes" id="UP001204144">
    <property type="component" value="Unassembled WGS sequence"/>
</dbReference>
<sequence>MNKSKILKTSIFIFTLIISLNTYSQDSTFVASLTHQRGFIDTRILHLGVKSSSKNTLALFEQANAQKSIKLYKKSKYFLPVGPPLVLGGIYLGYDAIKGTKMQAEVDGKLYTYYVRPIEQLLGGIAVFAVGICMIEYANEFKAKSVDLYNENQKNKQKSDKLDLKVGFTPSGKVGLYANF</sequence>
<feature type="chain" id="PRO_5042075381" description="DUF5683 domain-containing protein" evidence="1">
    <location>
        <begin position="25"/>
        <end position="180"/>
    </location>
</feature>
<reference evidence="2 3" key="1">
    <citation type="submission" date="2018-11" db="EMBL/GenBank/DDBJ databases">
        <title>Novel bacteria species description.</title>
        <authorList>
            <person name="Han J.-H."/>
        </authorList>
    </citation>
    <scope>NUCLEOTIDE SEQUENCE [LARGE SCALE GENOMIC DNA]</scope>
    <source>
        <strain evidence="2 3">KCTC23259</strain>
    </source>
</reference>
<comment type="caution">
    <text evidence="2">The sequence shown here is derived from an EMBL/GenBank/DDBJ whole genome shotgun (WGS) entry which is preliminary data.</text>
</comment>
<organism evidence="2 3">
    <name type="scientific">Lacihabitans soyangensis</name>
    <dbReference type="NCBI Taxonomy" id="869394"/>
    <lineage>
        <taxon>Bacteria</taxon>
        <taxon>Pseudomonadati</taxon>
        <taxon>Bacteroidota</taxon>
        <taxon>Cytophagia</taxon>
        <taxon>Cytophagales</taxon>
        <taxon>Leadbetterellaceae</taxon>
        <taxon>Lacihabitans</taxon>
    </lineage>
</organism>
<dbReference type="RefSeq" id="WP_255035529.1">
    <property type="nucleotide sequence ID" value="NZ_RJUF01000003.1"/>
</dbReference>
<name>A0AAE3GZ92_9BACT</name>
<dbReference type="EMBL" id="RJUF01000003">
    <property type="protein sequence ID" value="MCP9761787.1"/>
    <property type="molecule type" value="Genomic_DNA"/>
</dbReference>
<evidence type="ECO:0000256" key="1">
    <source>
        <dbReference type="SAM" id="SignalP"/>
    </source>
</evidence>
<accession>A0AAE3GZ92</accession>
<evidence type="ECO:0000313" key="3">
    <source>
        <dbReference type="Proteomes" id="UP001204144"/>
    </source>
</evidence>
<dbReference type="AlphaFoldDB" id="A0AAE3GZ92"/>
<keyword evidence="3" id="KW-1185">Reference proteome</keyword>
<evidence type="ECO:0008006" key="4">
    <source>
        <dbReference type="Google" id="ProtNLM"/>
    </source>
</evidence>
<feature type="signal peptide" evidence="1">
    <location>
        <begin position="1"/>
        <end position="24"/>
    </location>
</feature>
<protein>
    <recommendedName>
        <fullName evidence="4">DUF5683 domain-containing protein</fullName>
    </recommendedName>
</protein>
<gene>
    <name evidence="2" type="ORF">EGI31_02390</name>
</gene>
<keyword evidence="1" id="KW-0732">Signal</keyword>
<evidence type="ECO:0000313" key="2">
    <source>
        <dbReference type="EMBL" id="MCP9761787.1"/>
    </source>
</evidence>
<proteinExistence type="predicted"/>